<feature type="repeat" description="ANK" evidence="1">
    <location>
        <begin position="182"/>
        <end position="214"/>
    </location>
</feature>
<accession>A0A0J9XBH2</accession>
<dbReference type="Proteomes" id="UP000242525">
    <property type="component" value="Unassembled WGS sequence"/>
</dbReference>
<dbReference type="PANTHER" id="PTHR22677:SF4">
    <property type="entry name" value="USHER SYNDROME TYPE-1G PROTEIN-LIKE PROTEIN"/>
    <property type="match status" value="1"/>
</dbReference>
<keyword evidence="2" id="KW-0647">Proteasome</keyword>
<reference evidence="3" key="2">
    <citation type="journal article" date="2020" name="Front. Microbiol.">
        <title>Phenotypic and Genetic Characterization of the Cheese Ripening Yeast Geotrichum candidum.</title>
        <authorList>
            <person name="Perkins V."/>
            <person name="Vignola S."/>
            <person name="Lessard M.H."/>
            <person name="Plante P.L."/>
            <person name="Corbeil J."/>
            <person name="Dugat-Bony E."/>
            <person name="Frenette M."/>
            <person name="Labrie S."/>
        </authorList>
    </citation>
    <scope>NUCLEOTIDE SEQUENCE</scope>
    <source>
        <strain evidence="3">LMA-70</strain>
    </source>
</reference>
<dbReference type="PROSITE" id="PS50088">
    <property type="entry name" value="ANK_REPEAT"/>
    <property type="match status" value="3"/>
</dbReference>
<dbReference type="InterPro" id="IPR039323">
    <property type="entry name" value="ANKRD_45/46/60"/>
</dbReference>
<dbReference type="Pfam" id="PF13637">
    <property type="entry name" value="Ank_4"/>
    <property type="match status" value="1"/>
</dbReference>
<name>A0A0J9XBH2_GEOCN</name>
<dbReference type="OrthoDB" id="539213at2759"/>
<organism evidence="2 4">
    <name type="scientific">Geotrichum candidum</name>
    <name type="common">Oospora lactis</name>
    <name type="synonym">Dipodascus geotrichum</name>
    <dbReference type="NCBI Taxonomy" id="1173061"/>
    <lineage>
        <taxon>Eukaryota</taxon>
        <taxon>Fungi</taxon>
        <taxon>Dikarya</taxon>
        <taxon>Ascomycota</taxon>
        <taxon>Saccharomycotina</taxon>
        <taxon>Dipodascomycetes</taxon>
        <taxon>Dipodascales</taxon>
        <taxon>Dipodascaceae</taxon>
        <taxon>Geotrichum</taxon>
    </lineage>
</organism>
<gene>
    <name evidence="2" type="ORF">BN980_GECA08s00879g</name>
    <name evidence="3" type="ORF">DV451_002900</name>
</gene>
<evidence type="ECO:0000256" key="1">
    <source>
        <dbReference type="PROSITE-ProRule" id="PRU00023"/>
    </source>
</evidence>
<dbReference type="InterPro" id="IPR036770">
    <property type="entry name" value="Ankyrin_rpt-contain_sf"/>
</dbReference>
<dbReference type="EMBL" id="QQZK01000057">
    <property type="protein sequence ID" value="KAF5099625.1"/>
    <property type="molecule type" value="Genomic_DNA"/>
</dbReference>
<dbReference type="Proteomes" id="UP000750522">
    <property type="component" value="Unassembled WGS sequence"/>
</dbReference>
<dbReference type="EMBL" id="CCBN010000008">
    <property type="protein sequence ID" value="CDO54549.1"/>
    <property type="molecule type" value="Genomic_DNA"/>
</dbReference>
<reference evidence="2 4" key="1">
    <citation type="submission" date="2014-03" db="EMBL/GenBank/DDBJ databases">
        <authorList>
            <person name="Casaregola S."/>
        </authorList>
    </citation>
    <scope>NUCLEOTIDE SEQUENCE [LARGE SCALE GENOMIC DNA]</scope>
    <source>
        <strain evidence="2 4">CLIB 918</strain>
    </source>
</reference>
<feature type="repeat" description="ANK" evidence="1">
    <location>
        <begin position="149"/>
        <end position="181"/>
    </location>
</feature>
<dbReference type="AlphaFoldDB" id="A0A0J9XBH2"/>
<dbReference type="InterPro" id="IPR002110">
    <property type="entry name" value="Ankyrin_rpt"/>
</dbReference>
<comment type="caution">
    <text evidence="2">The sequence shown here is derived from an EMBL/GenBank/DDBJ whole genome shotgun (WGS) entry which is preliminary data.</text>
</comment>
<keyword evidence="4" id="KW-1185">Reference proteome</keyword>
<feature type="repeat" description="ANK" evidence="1">
    <location>
        <begin position="116"/>
        <end position="148"/>
    </location>
</feature>
<reference evidence="3" key="3">
    <citation type="submission" date="2020-01" db="EMBL/GenBank/DDBJ databases">
        <authorList>
            <person name="Perkins V."/>
            <person name="Lessard M.-H."/>
            <person name="Dugat-Bony E."/>
            <person name="Frenette M."/>
            <person name="Labrie S."/>
        </authorList>
    </citation>
    <scope>NUCLEOTIDE SEQUENCE</scope>
    <source>
        <strain evidence="3">LMA-70</strain>
    </source>
</reference>
<keyword evidence="1" id="KW-0040">ANK repeat</keyword>
<dbReference type="SMART" id="SM00248">
    <property type="entry name" value="ANK"/>
    <property type="match status" value="6"/>
</dbReference>
<dbReference type="PANTHER" id="PTHR22677">
    <property type="entry name" value="ANKYRIN REPEAT DOMAIN-CONTAINING PROTEIN 60"/>
    <property type="match status" value="1"/>
</dbReference>
<protein>
    <submittedName>
        <fullName evidence="2">Similar to Saccharomyces cerevisiae YGR232W NAS6 Proteasome-interacting protein involved in the assembly of the base subcomplex of the 19S proteasomal regulatory particle (RP)</fullName>
    </submittedName>
</protein>
<dbReference type="STRING" id="1173061.A0A0J9XBH2"/>
<dbReference type="PROSITE" id="PS50297">
    <property type="entry name" value="ANK_REP_REGION"/>
    <property type="match status" value="3"/>
</dbReference>
<evidence type="ECO:0000313" key="3">
    <source>
        <dbReference type="EMBL" id="KAF5099625.1"/>
    </source>
</evidence>
<sequence length="241" mass="25720">MTDPFNPKSFPLHDAARDGNENIVRQLIRDDPKAILAKDEDERTPLFWAASSGNALILSMLLKAISENKKLSSDFDIDDTDAAGWTLAHIAASIGSVPVLEALLPYDPDLTATSNNGQIPLHLAVSKGHTQLASLLISKQRSVGVKDKFGQAPLHRAAAIGSLPLVKLLIDAKAPLNATDVNGWTPLHHALAEGHGEVAIALIEAGANYDVKDSEGKTALQVAADSKTEDHVRGAIERLKK</sequence>
<dbReference type="Pfam" id="PF12796">
    <property type="entry name" value="Ank_2"/>
    <property type="match status" value="2"/>
</dbReference>
<evidence type="ECO:0000313" key="4">
    <source>
        <dbReference type="Proteomes" id="UP000242525"/>
    </source>
</evidence>
<dbReference type="SUPFAM" id="SSF48403">
    <property type="entry name" value="Ankyrin repeat"/>
    <property type="match status" value="1"/>
</dbReference>
<proteinExistence type="predicted"/>
<dbReference type="GO" id="GO:0000502">
    <property type="term" value="C:proteasome complex"/>
    <property type="evidence" value="ECO:0007669"/>
    <property type="project" value="UniProtKB-KW"/>
</dbReference>
<evidence type="ECO:0000313" key="2">
    <source>
        <dbReference type="EMBL" id="CDO54549.1"/>
    </source>
</evidence>
<dbReference type="Gene3D" id="1.25.40.20">
    <property type="entry name" value="Ankyrin repeat-containing domain"/>
    <property type="match status" value="2"/>
</dbReference>